<name>A0ABW7Z8D5_9ACTN</name>
<organism evidence="1 2">
    <name type="scientific">Nonomuraea typhae</name>
    <dbReference type="NCBI Taxonomy" id="2603600"/>
    <lineage>
        <taxon>Bacteria</taxon>
        <taxon>Bacillati</taxon>
        <taxon>Actinomycetota</taxon>
        <taxon>Actinomycetes</taxon>
        <taxon>Streptosporangiales</taxon>
        <taxon>Streptosporangiaceae</taxon>
        <taxon>Nonomuraea</taxon>
    </lineage>
</organism>
<dbReference type="Pfam" id="PF19735">
    <property type="entry name" value="DUF6225"/>
    <property type="match status" value="1"/>
</dbReference>
<dbReference type="InterPro" id="IPR045772">
    <property type="entry name" value="DUF6225"/>
</dbReference>
<dbReference type="EMBL" id="JBITGY010000015">
    <property type="protein sequence ID" value="MFI6504445.1"/>
    <property type="molecule type" value="Genomic_DNA"/>
</dbReference>
<dbReference type="Proteomes" id="UP001612741">
    <property type="component" value="Unassembled WGS sequence"/>
</dbReference>
<reference evidence="1 2" key="1">
    <citation type="submission" date="2024-10" db="EMBL/GenBank/DDBJ databases">
        <title>The Natural Products Discovery Center: Release of the First 8490 Sequenced Strains for Exploring Actinobacteria Biosynthetic Diversity.</title>
        <authorList>
            <person name="Kalkreuter E."/>
            <person name="Kautsar S.A."/>
            <person name="Yang D."/>
            <person name="Bader C.D."/>
            <person name="Teijaro C.N."/>
            <person name="Fluegel L."/>
            <person name="Davis C.M."/>
            <person name="Simpson J.R."/>
            <person name="Lauterbach L."/>
            <person name="Steele A.D."/>
            <person name="Gui C."/>
            <person name="Meng S."/>
            <person name="Li G."/>
            <person name="Viehrig K."/>
            <person name="Ye F."/>
            <person name="Su P."/>
            <person name="Kiefer A.F."/>
            <person name="Nichols A."/>
            <person name="Cepeda A.J."/>
            <person name="Yan W."/>
            <person name="Fan B."/>
            <person name="Jiang Y."/>
            <person name="Adhikari A."/>
            <person name="Zheng C.-J."/>
            <person name="Schuster L."/>
            <person name="Cowan T.M."/>
            <person name="Smanski M.J."/>
            <person name="Chevrette M.G."/>
            <person name="De Carvalho L.P.S."/>
            <person name="Shen B."/>
        </authorList>
    </citation>
    <scope>NUCLEOTIDE SEQUENCE [LARGE SCALE GENOMIC DNA]</scope>
    <source>
        <strain evidence="1 2">NPDC050545</strain>
    </source>
</reference>
<keyword evidence="2" id="KW-1185">Reference proteome</keyword>
<evidence type="ECO:0000313" key="1">
    <source>
        <dbReference type="EMBL" id="MFI6504445.1"/>
    </source>
</evidence>
<gene>
    <name evidence="1" type="ORF">ACIBG2_44170</name>
</gene>
<accession>A0ABW7Z8D5</accession>
<proteinExistence type="predicted"/>
<dbReference type="RefSeq" id="WP_397090190.1">
    <property type="nucleotide sequence ID" value="NZ_JBITGY010000015.1"/>
</dbReference>
<comment type="caution">
    <text evidence="1">The sequence shown here is derived from an EMBL/GenBank/DDBJ whole genome shotgun (WGS) entry which is preliminary data.</text>
</comment>
<evidence type="ECO:0000313" key="2">
    <source>
        <dbReference type="Proteomes" id="UP001612741"/>
    </source>
</evidence>
<sequence>MGDGHRSQGRSGAWTAGQLREALADLSDDTPVVVHVAGESDPESVDDQIITSAGYGNVGWGDGYGMERDPIFALECHWHTKDRLLIRPKRPRRT</sequence>
<protein>
    <submittedName>
        <fullName evidence="1">DUF6225 family protein</fullName>
    </submittedName>
</protein>